<name>A0A9D4CYP3_DREPO</name>
<dbReference type="InterPro" id="IPR002110">
    <property type="entry name" value="Ankyrin_rpt"/>
</dbReference>
<dbReference type="Gene3D" id="1.10.750.20">
    <property type="entry name" value="SOCS box"/>
    <property type="match status" value="1"/>
</dbReference>
<dbReference type="OrthoDB" id="3246549at2759"/>
<dbReference type="AlphaFoldDB" id="A0A9D4CYP3"/>
<reference evidence="4" key="1">
    <citation type="journal article" date="2019" name="bioRxiv">
        <title>The Genome of the Zebra Mussel, Dreissena polymorpha: A Resource for Invasive Species Research.</title>
        <authorList>
            <person name="McCartney M.A."/>
            <person name="Auch B."/>
            <person name="Kono T."/>
            <person name="Mallez S."/>
            <person name="Zhang Y."/>
            <person name="Obille A."/>
            <person name="Becker A."/>
            <person name="Abrahante J.E."/>
            <person name="Garbe J."/>
            <person name="Badalamenti J.P."/>
            <person name="Herman A."/>
            <person name="Mangelson H."/>
            <person name="Liachko I."/>
            <person name="Sullivan S."/>
            <person name="Sone E.D."/>
            <person name="Koren S."/>
            <person name="Silverstein K.A.T."/>
            <person name="Beckman K.B."/>
            <person name="Gohl D.M."/>
        </authorList>
    </citation>
    <scope>NUCLEOTIDE SEQUENCE</scope>
    <source>
        <strain evidence="4">Duluth1</strain>
        <tissue evidence="4">Whole animal</tissue>
    </source>
</reference>
<feature type="domain" description="SOCS box" evidence="3">
    <location>
        <begin position="689"/>
        <end position="741"/>
    </location>
</feature>
<gene>
    <name evidence="4" type="ORF">DPMN_041964</name>
</gene>
<dbReference type="SUPFAM" id="SSF158235">
    <property type="entry name" value="SOCS box-like"/>
    <property type="match status" value="1"/>
</dbReference>
<keyword evidence="2" id="KW-0040">ANK repeat</keyword>
<dbReference type="SMART" id="SM00969">
    <property type="entry name" value="SOCS_box"/>
    <property type="match status" value="1"/>
</dbReference>
<dbReference type="CDD" id="cd03716">
    <property type="entry name" value="SOCS_ASB_like"/>
    <property type="match status" value="1"/>
</dbReference>
<dbReference type="Gene3D" id="1.25.40.20">
    <property type="entry name" value="Ankyrin repeat-containing domain"/>
    <property type="match status" value="1"/>
</dbReference>
<dbReference type="SMART" id="SM00248">
    <property type="entry name" value="ANK"/>
    <property type="match status" value="8"/>
</dbReference>
<dbReference type="InterPro" id="IPR051165">
    <property type="entry name" value="Multifunctional_ANK_Repeat"/>
</dbReference>
<protein>
    <recommendedName>
        <fullName evidence="3">SOCS box domain-containing protein</fullName>
    </recommendedName>
</protein>
<dbReference type="PROSITE" id="PS50225">
    <property type="entry name" value="SOCS"/>
    <property type="match status" value="1"/>
</dbReference>
<evidence type="ECO:0000313" key="4">
    <source>
        <dbReference type="EMBL" id="KAH3735435.1"/>
    </source>
</evidence>
<organism evidence="4 5">
    <name type="scientific">Dreissena polymorpha</name>
    <name type="common">Zebra mussel</name>
    <name type="synonym">Mytilus polymorpha</name>
    <dbReference type="NCBI Taxonomy" id="45954"/>
    <lineage>
        <taxon>Eukaryota</taxon>
        <taxon>Metazoa</taxon>
        <taxon>Spiralia</taxon>
        <taxon>Lophotrochozoa</taxon>
        <taxon>Mollusca</taxon>
        <taxon>Bivalvia</taxon>
        <taxon>Autobranchia</taxon>
        <taxon>Heteroconchia</taxon>
        <taxon>Euheterodonta</taxon>
        <taxon>Imparidentia</taxon>
        <taxon>Neoheterodontei</taxon>
        <taxon>Myida</taxon>
        <taxon>Dreissenoidea</taxon>
        <taxon>Dreissenidae</taxon>
        <taxon>Dreissena</taxon>
    </lineage>
</organism>
<accession>A0A9D4CYP3</accession>
<dbReference type="InterPro" id="IPR036770">
    <property type="entry name" value="Ankyrin_rpt-contain_sf"/>
</dbReference>
<dbReference type="SUPFAM" id="SSF48403">
    <property type="entry name" value="Ankyrin repeat"/>
    <property type="match status" value="1"/>
</dbReference>
<sequence>MLSFIRFGYSYIQYAFDYVFGFWPMRWLMLVHTYPATEDTSAKVNDIIQQLYKHRRGEGNIDLDRVSRDILQLNFHENVSEIKDEMHGFDILQHCIVLNQSHLVDILLKKLPHYTQVRCNSPAHLAATVGHIEVLKSIVNRRPFHLYKRAGLCYPDLHEPVANYRRMGFMFKDVFKCEEERLLPVEWAIVGDHVDCVQWMIDEMQVMGGRKFNLPKFLHFASQRGAAKCIDFFIKRYPEYIDHVNKCGDVPLLEAVVWGRKCSKVLIENGANVNKVARNGDTALHRLYRNDIDGIFAIYDTTKYLLTTGIEQLVNTINLRGETALHLLVTHVSYIGGNYYHQEHRVMPRWQIQPNYQEQVIQTLKLLLSFNADPHIYDALHLQPLNKLLHVTMKASRPNDKFECVQGSINSKYIYRNDFKSLARAMQVLVENGADVNTQCSIGHTPLILLIQTFLNTEVVDLVQESNSIIDAVDLLLKTGAKCNFISEDQKTCCSLLAELAKKIFKGHHGSRSHQPVVQTDIDLRKKYARLVNEILVIFLRYGLNPNYTTTKKSTHLAGGGGNSLIEFVRLLLFTNDMEDFEMIHTWLKTLLQWGADPDLEPYPPEPVICHSQSSIYLKKHGTQAVSLYIQEVKILHESHKLRAIFETGQAEFLLNLFYNTMEHKYLYDCLGSACMVARASPIGNTENDLMKVLNKMAENPRSLKQMSRVSIYKALGRKLFPSVGELPLPNAMKEYLLEIQ</sequence>
<dbReference type="Proteomes" id="UP000828390">
    <property type="component" value="Unassembled WGS sequence"/>
</dbReference>
<dbReference type="EMBL" id="JAIWYP010000011">
    <property type="protein sequence ID" value="KAH3735435.1"/>
    <property type="molecule type" value="Genomic_DNA"/>
</dbReference>
<dbReference type="InterPro" id="IPR036036">
    <property type="entry name" value="SOCS_box-like_dom_sf"/>
</dbReference>
<evidence type="ECO:0000256" key="1">
    <source>
        <dbReference type="ARBA" id="ARBA00022737"/>
    </source>
</evidence>
<dbReference type="Pfam" id="PF07525">
    <property type="entry name" value="SOCS_box"/>
    <property type="match status" value="1"/>
</dbReference>
<keyword evidence="5" id="KW-1185">Reference proteome</keyword>
<dbReference type="Pfam" id="PF12796">
    <property type="entry name" value="Ank_2"/>
    <property type="match status" value="1"/>
</dbReference>
<reference evidence="4" key="2">
    <citation type="submission" date="2020-11" db="EMBL/GenBank/DDBJ databases">
        <authorList>
            <person name="McCartney M.A."/>
            <person name="Auch B."/>
            <person name="Kono T."/>
            <person name="Mallez S."/>
            <person name="Becker A."/>
            <person name="Gohl D.M."/>
            <person name="Silverstein K.A.T."/>
            <person name="Koren S."/>
            <person name="Bechman K.B."/>
            <person name="Herman A."/>
            <person name="Abrahante J.E."/>
            <person name="Garbe J."/>
        </authorList>
    </citation>
    <scope>NUCLEOTIDE SEQUENCE</scope>
    <source>
        <strain evidence="4">Duluth1</strain>
        <tissue evidence="4">Whole animal</tissue>
    </source>
</reference>
<dbReference type="PANTHER" id="PTHR24123">
    <property type="entry name" value="ANKYRIN REPEAT-CONTAINING"/>
    <property type="match status" value="1"/>
</dbReference>
<evidence type="ECO:0000256" key="2">
    <source>
        <dbReference type="ARBA" id="ARBA00023043"/>
    </source>
</evidence>
<evidence type="ECO:0000313" key="5">
    <source>
        <dbReference type="Proteomes" id="UP000828390"/>
    </source>
</evidence>
<comment type="caution">
    <text evidence="4">The sequence shown here is derived from an EMBL/GenBank/DDBJ whole genome shotgun (WGS) entry which is preliminary data.</text>
</comment>
<evidence type="ECO:0000259" key="3">
    <source>
        <dbReference type="PROSITE" id="PS50225"/>
    </source>
</evidence>
<dbReference type="PANTHER" id="PTHR24123:SF33">
    <property type="entry name" value="PROTEIN HOS4"/>
    <property type="match status" value="1"/>
</dbReference>
<dbReference type="GO" id="GO:0035556">
    <property type="term" value="P:intracellular signal transduction"/>
    <property type="evidence" value="ECO:0007669"/>
    <property type="project" value="InterPro"/>
</dbReference>
<proteinExistence type="predicted"/>
<keyword evidence="1" id="KW-0677">Repeat</keyword>
<dbReference type="InterPro" id="IPR001496">
    <property type="entry name" value="SOCS_box"/>
</dbReference>